<accession>C2MB22</accession>
<comment type="caution">
    <text evidence="1">The sequence shown here is derived from an EMBL/GenBank/DDBJ whole genome shotgun (WGS) entry which is preliminary data.</text>
</comment>
<dbReference type="STRING" id="596327.PORUE0001_1035"/>
<proteinExistence type="predicted"/>
<gene>
    <name evidence="1" type="ORF">PORUE0001_1035</name>
</gene>
<organism evidence="1 2">
    <name type="scientific">Porphyromonas uenonis 60-3</name>
    <dbReference type="NCBI Taxonomy" id="596327"/>
    <lineage>
        <taxon>Bacteria</taxon>
        <taxon>Pseudomonadati</taxon>
        <taxon>Bacteroidota</taxon>
        <taxon>Bacteroidia</taxon>
        <taxon>Bacteroidales</taxon>
        <taxon>Porphyromonadaceae</taxon>
        <taxon>Porphyromonas</taxon>
    </lineage>
</organism>
<dbReference type="EMBL" id="ACLR01000118">
    <property type="protein sequence ID" value="EEK17130.1"/>
    <property type="molecule type" value="Genomic_DNA"/>
</dbReference>
<evidence type="ECO:0000313" key="2">
    <source>
        <dbReference type="Proteomes" id="UP000003303"/>
    </source>
</evidence>
<dbReference type="eggNOG" id="COG2856">
    <property type="taxonomic scope" value="Bacteria"/>
</dbReference>
<keyword evidence="2" id="KW-1185">Reference proteome</keyword>
<sequence length="258" mass="29236">MSNRNQSLCTDRQVAWTLLALLIGFVTIGLVASSCATRTKSTLPTYNLIASPVGQRCLTRPSQAEVDSLVAIYGRNKDLLPEYSDVLIVALSYYPELQSTHIKFEYSSEQTTMASRPASVFSPRRYKIVINNDPQFKGIPFDSIPYNAAVGIVGHELAHIVEYETKTLLGLLDCLLLYSDKSHGKAYFEKTTDLTTIQHGLGWQLYDWAKYAMYDNQIASEEYKAFKQRTYLSPDEIEQYIRHYAKYATPCLKTLQAE</sequence>
<dbReference type="Proteomes" id="UP000003303">
    <property type="component" value="Unassembled WGS sequence"/>
</dbReference>
<dbReference type="PROSITE" id="PS51257">
    <property type="entry name" value="PROKAR_LIPOPROTEIN"/>
    <property type="match status" value="1"/>
</dbReference>
<dbReference type="AlphaFoldDB" id="C2MB22"/>
<name>C2MB22_9PORP</name>
<evidence type="ECO:0000313" key="1">
    <source>
        <dbReference type="EMBL" id="EEK17130.1"/>
    </source>
</evidence>
<protein>
    <submittedName>
        <fullName evidence="1">Uncharacterized protein</fullName>
    </submittedName>
</protein>
<reference evidence="1 2" key="1">
    <citation type="submission" date="2009-04" db="EMBL/GenBank/DDBJ databases">
        <authorList>
            <person name="Sebastian Y."/>
            <person name="Madupu R."/>
            <person name="Durkin A.S."/>
            <person name="Torralba M."/>
            <person name="Methe B."/>
            <person name="Sutton G.G."/>
            <person name="Strausberg R.L."/>
            <person name="Nelson K.E."/>
        </authorList>
    </citation>
    <scope>NUCLEOTIDE SEQUENCE [LARGE SCALE GENOMIC DNA]</scope>
    <source>
        <strain evidence="1 2">60-3</strain>
    </source>
</reference>